<dbReference type="InterPro" id="IPR013430">
    <property type="entry name" value="Toxin_antidote_HigA"/>
</dbReference>
<organism evidence="3 4">
    <name type="scientific">Chitinophaga dinghuensis</name>
    <dbReference type="NCBI Taxonomy" id="1539050"/>
    <lineage>
        <taxon>Bacteria</taxon>
        <taxon>Pseudomonadati</taxon>
        <taxon>Bacteroidota</taxon>
        <taxon>Chitinophagia</taxon>
        <taxon>Chitinophagales</taxon>
        <taxon>Chitinophagaceae</taxon>
        <taxon>Chitinophaga</taxon>
    </lineage>
</organism>
<evidence type="ECO:0000313" key="4">
    <source>
        <dbReference type="Proteomes" id="UP000249819"/>
    </source>
</evidence>
<dbReference type="Gene3D" id="1.10.260.40">
    <property type="entry name" value="lambda repressor-like DNA-binding domains"/>
    <property type="match status" value="1"/>
</dbReference>
<evidence type="ECO:0000259" key="2">
    <source>
        <dbReference type="PROSITE" id="PS50943"/>
    </source>
</evidence>
<dbReference type="PANTHER" id="PTHR36924">
    <property type="entry name" value="ANTITOXIN HIGA-1"/>
    <property type="match status" value="1"/>
</dbReference>
<dbReference type="PROSITE" id="PS50943">
    <property type="entry name" value="HTH_CROC1"/>
    <property type="match status" value="1"/>
</dbReference>
<proteinExistence type="predicted"/>
<dbReference type="AlphaFoldDB" id="A0A327W370"/>
<dbReference type="EMBL" id="QLMA01000003">
    <property type="protein sequence ID" value="RAJ83657.1"/>
    <property type="molecule type" value="Genomic_DNA"/>
</dbReference>
<dbReference type="GO" id="GO:0003677">
    <property type="term" value="F:DNA binding"/>
    <property type="evidence" value="ECO:0007669"/>
    <property type="project" value="UniProtKB-KW"/>
</dbReference>
<reference evidence="3 4" key="1">
    <citation type="submission" date="2018-06" db="EMBL/GenBank/DDBJ databases">
        <title>Genomic Encyclopedia of Archaeal and Bacterial Type Strains, Phase II (KMG-II): from individual species to whole genera.</title>
        <authorList>
            <person name="Goeker M."/>
        </authorList>
    </citation>
    <scope>NUCLEOTIDE SEQUENCE [LARGE SCALE GENOMIC DNA]</scope>
    <source>
        <strain evidence="3 4">DSM 29821</strain>
    </source>
</reference>
<comment type="caution">
    <text evidence="3">The sequence shown here is derived from an EMBL/GenBank/DDBJ whole genome shotgun (WGS) entry which is preliminary data.</text>
</comment>
<protein>
    <submittedName>
        <fullName evidence="3">Addiction module HigA family antidote</fullName>
    </submittedName>
</protein>
<keyword evidence="4" id="KW-1185">Reference proteome</keyword>
<dbReference type="Pfam" id="PF01381">
    <property type="entry name" value="HTH_3"/>
    <property type="match status" value="1"/>
</dbReference>
<name>A0A327W370_9BACT</name>
<dbReference type="CDD" id="cd00093">
    <property type="entry name" value="HTH_XRE"/>
    <property type="match status" value="1"/>
</dbReference>
<sequence>MKGKMPLYHPGLILRDEVITANGLSVTEAAKLLDVTRPTLSNLLNAKADISTEMSLRIEMVFGGSAEFWLQLQTDFNLYQARAKMGNVKLKAFVKK</sequence>
<dbReference type="InterPro" id="IPR010982">
    <property type="entry name" value="Lambda_DNA-bd_dom_sf"/>
</dbReference>
<dbReference type="OrthoDB" id="3174593at2"/>
<dbReference type="InterPro" id="IPR001387">
    <property type="entry name" value="Cro/C1-type_HTH"/>
</dbReference>
<gene>
    <name evidence="3" type="ORF">CLV59_103628</name>
</gene>
<dbReference type="NCBIfam" id="TIGR02607">
    <property type="entry name" value="antidote_HigA"/>
    <property type="match status" value="1"/>
</dbReference>
<dbReference type="PANTHER" id="PTHR36924:SF1">
    <property type="entry name" value="ANTITOXIN HIGA-1"/>
    <property type="match status" value="1"/>
</dbReference>
<evidence type="ECO:0000313" key="3">
    <source>
        <dbReference type="EMBL" id="RAJ83657.1"/>
    </source>
</evidence>
<dbReference type="SMART" id="SM00530">
    <property type="entry name" value="HTH_XRE"/>
    <property type="match status" value="1"/>
</dbReference>
<accession>A0A327W370</accession>
<dbReference type="RefSeq" id="WP_111592293.1">
    <property type="nucleotide sequence ID" value="NZ_QLMA01000003.1"/>
</dbReference>
<dbReference type="SUPFAM" id="SSF47413">
    <property type="entry name" value="lambda repressor-like DNA-binding domains"/>
    <property type="match status" value="1"/>
</dbReference>
<evidence type="ECO:0000256" key="1">
    <source>
        <dbReference type="ARBA" id="ARBA00023125"/>
    </source>
</evidence>
<dbReference type="Proteomes" id="UP000249819">
    <property type="component" value="Unassembled WGS sequence"/>
</dbReference>
<feature type="domain" description="HTH cro/C1-type" evidence="2">
    <location>
        <begin position="21"/>
        <end position="69"/>
    </location>
</feature>
<keyword evidence="1" id="KW-0238">DNA-binding</keyword>